<comment type="caution">
    <text evidence="2">The sequence shown here is derived from an EMBL/GenBank/DDBJ whole genome shotgun (WGS) entry which is preliminary data.</text>
</comment>
<dbReference type="RefSeq" id="WP_160975081.1">
    <property type="nucleotide sequence ID" value="NZ_WWEN01000009.1"/>
</dbReference>
<organism evidence="2 3">
    <name type="scientific">Thalassovita mangrovi</name>
    <dbReference type="NCBI Taxonomy" id="2692236"/>
    <lineage>
        <taxon>Bacteria</taxon>
        <taxon>Pseudomonadati</taxon>
        <taxon>Pseudomonadota</taxon>
        <taxon>Alphaproteobacteria</taxon>
        <taxon>Rhodobacterales</taxon>
        <taxon>Roseobacteraceae</taxon>
        <taxon>Thalassovita</taxon>
    </lineage>
</organism>
<evidence type="ECO:0000313" key="3">
    <source>
        <dbReference type="Proteomes" id="UP000479043"/>
    </source>
</evidence>
<name>A0A6L8LMQ8_9RHOB</name>
<sequence>MLGKFRLIPLIAVLILTAMPVFADGLSDSVLSQLRQQGYNEIEMSRTWLGRTRIVARRDGERREIIINPRTGEILRDFWTHEDETDTQILSVPSNGGSGESGGSDAGAGSGGGDDSGGDHGDSDSDGGDSDSGDSDGGDSDGGDSDGGGDSGDGGEGEGDSGGDD</sequence>
<feature type="compositionally biased region" description="Acidic residues" evidence="1">
    <location>
        <begin position="124"/>
        <end position="144"/>
    </location>
</feature>
<evidence type="ECO:0000256" key="1">
    <source>
        <dbReference type="SAM" id="MobiDB-lite"/>
    </source>
</evidence>
<dbReference type="Proteomes" id="UP000479043">
    <property type="component" value="Unassembled WGS sequence"/>
</dbReference>
<feature type="compositionally biased region" description="Gly residues" evidence="1">
    <location>
        <begin position="96"/>
        <end position="115"/>
    </location>
</feature>
<feature type="compositionally biased region" description="Acidic residues" evidence="1">
    <location>
        <begin position="153"/>
        <end position="165"/>
    </location>
</feature>
<keyword evidence="3" id="KW-1185">Reference proteome</keyword>
<evidence type="ECO:0008006" key="4">
    <source>
        <dbReference type="Google" id="ProtNLM"/>
    </source>
</evidence>
<dbReference type="AlphaFoldDB" id="A0A6L8LMQ8"/>
<evidence type="ECO:0000313" key="2">
    <source>
        <dbReference type="EMBL" id="MYM57175.1"/>
    </source>
</evidence>
<feature type="region of interest" description="Disordered" evidence="1">
    <location>
        <begin position="85"/>
        <end position="165"/>
    </location>
</feature>
<dbReference type="EMBL" id="WWEN01000009">
    <property type="protein sequence ID" value="MYM57175.1"/>
    <property type="molecule type" value="Genomic_DNA"/>
</dbReference>
<proteinExistence type="predicted"/>
<reference evidence="2 3" key="1">
    <citation type="submission" date="2020-01" db="EMBL/GenBank/DDBJ databases">
        <authorList>
            <person name="Chen S."/>
        </authorList>
    </citation>
    <scope>NUCLEOTIDE SEQUENCE [LARGE SCALE GENOMIC DNA]</scope>
    <source>
        <strain evidence="2 3">GS-10</strain>
    </source>
</reference>
<accession>A0A6L8LMQ8</accession>
<gene>
    <name evidence="2" type="ORF">GR167_17795</name>
</gene>
<protein>
    <recommendedName>
        <fullName evidence="4">PepSY domain-containing protein</fullName>
    </recommendedName>
</protein>